<dbReference type="PANTHER" id="PTHR38600:SF2">
    <property type="entry name" value="SLL0088 PROTEIN"/>
    <property type="match status" value="1"/>
</dbReference>
<evidence type="ECO:0000313" key="3">
    <source>
        <dbReference type="Proteomes" id="UP000316429"/>
    </source>
</evidence>
<dbReference type="InterPro" id="IPR001845">
    <property type="entry name" value="HTH_ArsR_DNA-bd_dom"/>
</dbReference>
<evidence type="ECO:0000259" key="1">
    <source>
        <dbReference type="PROSITE" id="PS50987"/>
    </source>
</evidence>
<dbReference type="PRINTS" id="PR00778">
    <property type="entry name" value="HTHARSR"/>
</dbReference>
<dbReference type="RefSeq" id="WP_140826765.1">
    <property type="nucleotide sequence ID" value="NZ_VFYP01000001.1"/>
</dbReference>
<keyword evidence="3" id="KW-1185">Reference proteome</keyword>
<dbReference type="SUPFAM" id="SSF46785">
    <property type="entry name" value="Winged helix' DNA-binding domain"/>
    <property type="match status" value="1"/>
</dbReference>
<dbReference type="Pfam" id="PF12840">
    <property type="entry name" value="HTH_20"/>
    <property type="match status" value="1"/>
</dbReference>
<dbReference type="PROSITE" id="PS50987">
    <property type="entry name" value="HTH_ARSR_2"/>
    <property type="match status" value="1"/>
</dbReference>
<reference evidence="2 3" key="1">
    <citation type="submission" date="2019-06" db="EMBL/GenBank/DDBJ databases">
        <title>Rhizobium sp. CL12 isolated from roots of soybean.</title>
        <authorList>
            <person name="Wang C."/>
        </authorList>
    </citation>
    <scope>NUCLEOTIDE SEQUENCE [LARGE SCALE GENOMIC DNA]</scope>
    <source>
        <strain evidence="2 3">CL12</strain>
    </source>
</reference>
<dbReference type="PANTHER" id="PTHR38600">
    <property type="entry name" value="TRANSCRIPTIONAL REGULATORY PROTEIN"/>
    <property type="match status" value="1"/>
</dbReference>
<name>A0A504U5X7_9HYPH</name>
<dbReference type="CDD" id="cd00090">
    <property type="entry name" value="HTH_ARSR"/>
    <property type="match status" value="1"/>
</dbReference>
<dbReference type="InterPro" id="IPR011991">
    <property type="entry name" value="ArsR-like_HTH"/>
</dbReference>
<evidence type="ECO:0000313" key="2">
    <source>
        <dbReference type="EMBL" id="TPP10418.1"/>
    </source>
</evidence>
<protein>
    <submittedName>
        <fullName evidence="2">Winged helix-turn-helix transcriptional regulator</fullName>
    </submittedName>
</protein>
<dbReference type="EMBL" id="VFYP01000001">
    <property type="protein sequence ID" value="TPP10418.1"/>
    <property type="molecule type" value="Genomic_DNA"/>
</dbReference>
<dbReference type="AlphaFoldDB" id="A0A504U5X7"/>
<organism evidence="2 3">
    <name type="scientific">Rhizobium glycinendophyticum</name>
    <dbReference type="NCBI Taxonomy" id="2589807"/>
    <lineage>
        <taxon>Bacteria</taxon>
        <taxon>Pseudomonadati</taxon>
        <taxon>Pseudomonadota</taxon>
        <taxon>Alphaproteobacteria</taxon>
        <taxon>Hyphomicrobiales</taxon>
        <taxon>Rhizobiaceae</taxon>
        <taxon>Rhizobium/Agrobacterium group</taxon>
        <taxon>Rhizobium</taxon>
    </lineage>
</organism>
<dbReference type="SMART" id="SM00418">
    <property type="entry name" value="HTH_ARSR"/>
    <property type="match status" value="1"/>
</dbReference>
<gene>
    <name evidence="2" type="ORF">FJQ55_06085</name>
</gene>
<comment type="caution">
    <text evidence="2">The sequence shown here is derived from an EMBL/GenBank/DDBJ whole genome shotgun (WGS) entry which is preliminary data.</text>
</comment>
<dbReference type="InterPro" id="IPR036390">
    <property type="entry name" value="WH_DNA-bd_sf"/>
</dbReference>
<accession>A0A504U5X7</accession>
<dbReference type="NCBIfam" id="NF033788">
    <property type="entry name" value="HTH_metalloreg"/>
    <property type="match status" value="1"/>
</dbReference>
<feature type="domain" description="HTH arsR-type" evidence="1">
    <location>
        <begin position="1"/>
        <end position="95"/>
    </location>
</feature>
<dbReference type="Gene3D" id="1.10.10.10">
    <property type="entry name" value="Winged helix-like DNA-binding domain superfamily/Winged helix DNA-binding domain"/>
    <property type="match status" value="1"/>
</dbReference>
<dbReference type="Proteomes" id="UP000316429">
    <property type="component" value="Unassembled WGS sequence"/>
</dbReference>
<dbReference type="GO" id="GO:0003700">
    <property type="term" value="F:DNA-binding transcription factor activity"/>
    <property type="evidence" value="ECO:0007669"/>
    <property type="project" value="InterPro"/>
</dbReference>
<sequence>MVHQSDARLDAAFAALSDATRRGVLEELGRAETSITRLADRFAMTPTGMKKHVALLEEAGLVTTEKQGRVRICRLDAEGLGEVADWIAARRALWNDRFDALDSVIETFTRQEPPDEQA</sequence>
<proteinExistence type="predicted"/>
<dbReference type="OrthoDB" id="9790747at2"/>
<dbReference type="InterPro" id="IPR036388">
    <property type="entry name" value="WH-like_DNA-bd_sf"/>
</dbReference>